<evidence type="ECO:0000313" key="10">
    <source>
        <dbReference type="EMBL" id="KJZ01048.1"/>
    </source>
</evidence>
<feature type="domain" description="Major facilitator superfamily (MFS) profile" evidence="9">
    <location>
        <begin position="12"/>
        <end position="390"/>
    </location>
</feature>
<feature type="transmembrane region" description="Helical" evidence="8">
    <location>
        <begin position="78"/>
        <end position="97"/>
    </location>
</feature>
<accession>A0A0F4Q068</accession>
<keyword evidence="6 8" id="KW-1133">Transmembrane helix</keyword>
<evidence type="ECO:0000259" key="9">
    <source>
        <dbReference type="PROSITE" id="PS50850"/>
    </source>
</evidence>
<dbReference type="SUPFAM" id="SSF103473">
    <property type="entry name" value="MFS general substrate transporter"/>
    <property type="match status" value="1"/>
</dbReference>
<organism evidence="10 11">
    <name type="scientific">Pseudoalteromonas ruthenica</name>
    <dbReference type="NCBI Taxonomy" id="151081"/>
    <lineage>
        <taxon>Bacteria</taxon>
        <taxon>Pseudomonadati</taxon>
        <taxon>Pseudomonadota</taxon>
        <taxon>Gammaproteobacteria</taxon>
        <taxon>Alteromonadales</taxon>
        <taxon>Pseudoalteromonadaceae</taxon>
        <taxon>Pseudoalteromonas</taxon>
    </lineage>
</organism>
<feature type="transmembrane region" description="Helical" evidence="8">
    <location>
        <begin position="103"/>
        <end position="124"/>
    </location>
</feature>
<evidence type="ECO:0000256" key="5">
    <source>
        <dbReference type="ARBA" id="ARBA00022692"/>
    </source>
</evidence>
<dbReference type="PANTHER" id="PTHR23502">
    <property type="entry name" value="MAJOR FACILITATOR SUPERFAMILY"/>
    <property type="match status" value="1"/>
</dbReference>
<comment type="caution">
    <text evidence="10">The sequence shown here is derived from an EMBL/GenBank/DDBJ whole genome shotgun (WGS) entry which is preliminary data.</text>
</comment>
<evidence type="ECO:0000256" key="1">
    <source>
        <dbReference type="ARBA" id="ARBA00004651"/>
    </source>
</evidence>
<evidence type="ECO:0000256" key="6">
    <source>
        <dbReference type="ARBA" id="ARBA00022989"/>
    </source>
</evidence>
<dbReference type="Proteomes" id="UP000033664">
    <property type="component" value="Unassembled WGS sequence"/>
</dbReference>
<evidence type="ECO:0000256" key="8">
    <source>
        <dbReference type="RuleBase" id="RU365088"/>
    </source>
</evidence>
<keyword evidence="8" id="KW-0997">Cell inner membrane</keyword>
<evidence type="ECO:0000313" key="11">
    <source>
        <dbReference type="Proteomes" id="UP000033664"/>
    </source>
</evidence>
<dbReference type="eggNOG" id="COG2814">
    <property type="taxonomic scope" value="Bacteria"/>
</dbReference>
<feature type="transmembrane region" description="Helical" evidence="8">
    <location>
        <begin position="280"/>
        <end position="298"/>
    </location>
</feature>
<dbReference type="PANTHER" id="PTHR23502:SF70">
    <property type="entry name" value="BCR_CFLA FAMILY EFFLUX TRANSPORTER"/>
    <property type="match status" value="1"/>
</dbReference>
<sequence length="394" mass="42147">MRHSSSKQSKTLLLVLMLLVVFCPLAIDIYLPAFVVMAEQMAVSQAQLQQSVAVFMLTVGLGQLAAGPLADKIGRRPVAIGGAVLYGVSALAGAWAPSFEWLLVARAFQGLGACATFVAAFAIVRDVFGPARSGQMLTYLNGIVCFIPALAPILGAWLTVQFSWQSNFVFMALWAVIGITATLILYRETRPADSHYQGHLLDLRRFMPIIRSPIFTFNAAIAMITMSSILMFVTAAPGWIMQHLGHDIGTFTFWFTVNGALSVLACFIAPQFIKRSSRKALLWGLSLLLVSAGSLVLLRHSSAIAALMFPMFVCAMGYALILGSAAGAALAPFAKQAGTASALVGVMQMSGAGVLVLLSQQLQLAAPVAIALHIAALLPFWLVLLTKRGRLLHK</sequence>
<evidence type="ECO:0000256" key="3">
    <source>
        <dbReference type="ARBA" id="ARBA00022448"/>
    </source>
</evidence>
<dbReference type="PROSITE" id="PS50850">
    <property type="entry name" value="MFS"/>
    <property type="match status" value="1"/>
</dbReference>
<dbReference type="NCBIfam" id="TIGR00710">
    <property type="entry name" value="efflux_Bcr_CflA"/>
    <property type="match status" value="1"/>
</dbReference>
<dbReference type="InterPro" id="IPR004812">
    <property type="entry name" value="Efflux_drug-R_Bcr/CmlA"/>
</dbReference>
<keyword evidence="3 8" id="KW-0813">Transport</keyword>
<dbReference type="Pfam" id="PF07690">
    <property type="entry name" value="MFS_1"/>
    <property type="match status" value="1"/>
</dbReference>
<comment type="subcellular location">
    <subcellularLocation>
        <location evidence="8">Cell inner membrane</location>
        <topology evidence="8">Multi-pass membrane protein</topology>
    </subcellularLocation>
    <subcellularLocation>
        <location evidence="1">Cell membrane</location>
        <topology evidence="1">Multi-pass membrane protein</topology>
    </subcellularLocation>
</comment>
<evidence type="ECO:0000256" key="4">
    <source>
        <dbReference type="ARBA" id="ARBA00022475"/>
    </source>
</evidence>
<dbReference type="GO" id="GO:0042910">
    <property type="term" value="F:xenobiotic transmembrane transporter activity"/>
    <property type="evidence" value="ECO:0007669"/>
    <property type="project" value="InterPro"/>
</dbReference>
<protein>
    <recommendedName>
        <fullName evidence="8">Bcr/CflA family efflux transporter</fullName>
    </recommendedName>
</protein>
<proteinExistence type="inferred from homology"/>
<feature type="transmembrane region" description="Helical" evidence="8">
    <location>
        <begin position="252"/>
        <end position="273"/>
    </location>
</feature>
<feature type="transmembrane region" description="Helical" evidence="8">
    <location>
        <begin position="214"/>
        <end position="240"/>
    </location>
</feature>
<keyword evidence="11" id="KW-1185">Reference proteome</keyword>
<keyword evidence="4" id="KW-1003">Cell membrane</keyword>
<dbReference type="AlphaFoldDB" id="A0A0F4Q068"/>
<name>A0A0F4Q068_9GAMM</name>
<keyword evidence="7 8" id="KW-0472">Membrane</keyword>
<reference evidence="10 11" key="1">
    <citation type="journal article" date="2015" name="BMC Genomics">
        <title>Genome mining reveals unlocked bioactive potential of marine Gram-negative bacteria.</title>
        <authorList>
            <person name="Machado H."/>
            <person name="Sonnenschein E.C."/>
            <person name="Melchiorsen J."/>
            <person name="Gram L."/>
        </authorList>
    </citation>
    <scope>NUCLEOTIDE SEQUENCE [LARGE SCALE GENOMIC DNA]</scope>
    <source>
        <strain evidence="10 11">S3137</strain>
    </source>
</reference>
<feature type="transmembrane region" description="Helical" evidence="8">
    <location>
        <begin position="337"/>
        <end position="358"/>
    </location>
</feature>
<dbReference type="PROSITE" id="PS00216">
    <property type="entry name" value="SUGAR_TRANSPORT_1"/>
    <property type="match status" value="1"/>
</dbReference>
<comment type="similarity">
    <text evidence="2 8">Belongs to the major facilitator superfamily. Bcr/CmlA family.</text>
</comment>
<dbReference type="OrthoDB" id="9814303at2"/>
<dbReference type="RefSeq" id="WP_045978228.1">
    <property type="nucleotide sequence ID" value="NZ_JXXY01000001.1"/>
</dbReference>
<dbReference type="InterPro" id="IPR005829">
    <property type="entry name" value="Sugar_transporter_CS"/>
</dbReference>
<feature type="transmembrane region" description="Helical" evidence="8">
    <location>
        <begin position="164"/>
        <end position="186"/>
    </location>
</feature>
<feature type="transmembrane region" description="Helical" evidence="8">
    <location>
        <begin position="364"/>
        <end position="385"/>
    </location>
</feature>
<dbReference type="GO" id="GO:0005886">
    <property type="term" value="C:plasma membrane"/>
    <property type="evidence" value="ECO:0007669"/>
    <property type="project" value="UniProtKB-SubCell"/>
</dbReference>
<evidence type="ECO:0000256" key="2">
    <source>
        <dbReference type="ARBA" id="ARBA00006236"/>
    </source>
</evidence>
<keyword evidence="5 8" id="KW-0812">Transmembrane</keyword>
<dbReference type="GeneID" id="58227670"/>
<dbReference type="CDD" id="cd17320">
    <property type="entry name" value="MFS_MdfA_MDR_like"/>
    <property type="match status" value="1"/>
</dbReference>
<gene>
    <name evidence="10" type="ORF">TW72_04110</name>
</gene>
<feature type="transmembrane region" description="Helical" evidence="8">
    <location>
        <begin position="136"/>
        <end position="158"/>
    </location>
</feature>
<dbReference type="GO" id="GO:1990961">
    <property type="term" value="P:xenobiotic detoxification by transmembrane export across the plasma membrane"/>
    <property type="evidence" value="ECO:0007669"/>
    <property type="project" value="InterPro"/>
</dbReference>
<dbReference type="InterPro" id="IPR036259">
    <property type="entry name" value="MFS_trans_sf"/>
</dbReference>
<feature type="transmembrane region" description="Helical" evidence="8">
    <location>
        <begin position="12"/>
        <end position="36"/>
    </location>
</feature>
<dbReference type="InterPro" id="IPR011701">
    <property type="entry name" value="MFS"/>
</dbReference>
<feature type="transmembrane region" description="Helical" evidence="8">
    <location>
        <begin position="304"/>
        <end position="330"/>
    </location>
</feature>
<dbReference type="Gene3D" id="1.20.1720.10">
    <property type="entry name" value="Multidrug resistance protein D"/>
    <property type="match status" value="1"/>
</dbReference>
<dbReference type="PATRIC" id="fig|151081.8.peg.299"/>
<dbReference type="InterPro" id="IPR020846">
    <property type="entry name" value="MFS_dom"/>
</dbReference>
<feature type="transmembrane region" description="Helical" evidence="8">
    <location>
        <begin position="48"/>
        <end position="66"/>
    </location>
</feature>
<dbReference type="EMBL" id="JXXZ01000004">
    <property type="protein sequence ID" value="KJZ01048.1"/>
    <property type="molecule type" value="Genomic_DNA"/>
</dbReference>
<evidence type="ECO:0000256" key="7">
    <source>
        <dbReference type="ARBA" id="ARBA00023136"/>
    </source>
</evidence>